<gene>
    <name evidence="7" type="primary">LOC117663739</name>
</gene>
<dbReference type="SUPFAM" id="SSF48652">
    <property type="entry name" value="Tetraspanin"/>
    <property type="match status" value="1"/>
</dbReference>
<dbReference type="PRINTS" id="PR00259">
    <property type="entry name" value="TMFOUR"/>
</dbReference>
<evidence type="ECO:0000256" key="2">
    <source>
        <dbReference type="ARBA" id="ARBA00022692"/>
    </source>
</evidence>
<comment type="subcellular location">
    <subcellularLocation>
        <location evidence="1">Membrane</location>
        <topology evidence="1">Multi-pass membrane protein</topology>
    </subcellularLocation>
</comment>
<keyword evidence="2 5" id="KW-0812">Transmembrane</keyword>
<accession>A0A6P9BGT5</accession>
<keyword evidence="6" id="KW-1185">Reference proteome</keyword>
<dbReference type="InParanoid" id="A0A6P9BGT5"/>
<proteinExistence type="predicted"/>
<name>A0A6P9BGT5_PANGU</name>
<feature type="transmembrane region" description="Helical" evidence="5">
    <location>
        <begin position="89"/>
        <end position="115"/>
    </location>
</feature>
<dbReference type="Pfam" id="PF00335">
    <property type="entry name" value="Tetraspanin"/>
    <property type="match status" value="1"/>
</dbReference>
<dbReference type="KEGG" id="pgut:117663739"/>
<evidence type="ECO:0000256" key="3">
    <source>
        <dbReference type="ARBA" id="ARBA00022989"/>
    </source>
</evidence>
<organism evidence="6 7">
    <name type="scientific">Pantherophis guttatus</name>
    <name type="common">Corn snake</name>
    <name type="synonym">Elaphe guttata</name>
    <dbReference type="NCBI Taxonomy" id="94885"/>
    <lineage>
        <taxon>Eukaryota</taxon>
        <taxon>Metazoa</taxon>
        <taxon>Chordata</taxon>
        <taxon>Craniata</taxon>
        <taxon>Vertebrata</taxon>
        <taxon>Euteleostomi</taxon>
        <taxon>Lepidosauria</taxon>
        <taxon>Squamata</taxon>
        <taxon>Bifurcata</taxon>
        <taxon>Unidentata</taxon>
        <taxon>Episquamata</taxon>
        <taxon>Toxicofera</taxon>
        <taxon>Serpentes</taxon>
        <taxon>Colubroidea</taxon>
        <taxon>Colubridae</taxon>
        <taxon>Colubrinae</taxon>
        <taxon>Pantherophis</taxon>
    </lineage>
</organism>
<evidence type="ECO:0000256" key="1">
    <source>
        <dbReference type="ARBA" id="ARBA00004141"/>
    </source>
</evidence>
<evidence type="ECO:0000256" key="4">
    <source>
        <dbReference type="ARBA" id="ARBA00023136"/>
    </source>
</evidence>
<keyword evidence="3 5" id="KW-1133">Transmembrane helix</keyword>
<dbReference type="Proteomes" id="UP001652622">
    <property type="component" value="Unplaced"/>
</dbReference>
<evidence type="ECO:0000313" key="6">
    <source>
        <dbReference type="Proteomes" id="UP001652622"/>
    </source>
</evidence>
<keyword evidence="4 5" id="KW-0472">Membrane</keyword>
<reference evidence="7" key="1">
    <citation type="submission" date="2025-08" db="UniProtKB">
        <authorList>
            <consortium name="RefSeq"/>
        </authorList>
    </citation>
    <scope>IDENTIFICATION</scope>
    <source>
        <tissue evidence="7">Blood</tissue>
    </source>
</reference>
<dbReference type="PANTHER" id="PTHR19282:SF558">
    <property type="entry name" value="TETRASPANIN"/>
    <property type="match status" value="1"/>
</dbReference>
<dbReference type="GO" id="GO:0005886">
    <property type="term" value="C:plasma membrane"/>
    <property type="evidence" value="ECO:0007669"/>
    <property type="project" value="TreeGrafter"/>
</dbReference>
<evidence type="ECO:0000313" key="7">
    <source>
        <dbReference type="RefSeq" id="XP_034270048.1"/>
    </source>
</evidence>
<dbReference type="PANTHER" id="PTHR19282">
    <property type="entry name" value="TETRASPANIN"/>
    <property type="match status" value="1"/>
</dbReference>
<dbReference type="InterPro" id="IPR018499">
    <property type="entry name" value="Tetraspanin/Peripherin"/>
</dbReference>
<evidence type="ECO:0000256" key="5">
    <source>
        <dbReference type="SAM" id="Phobius"/>
    </source>
</evidence>
<protein>
    <submittedName>
        <fullName evidence="7">Tetraspanin-18-like isoform X1</fullName>
    </submittedName>
</protein>
<dbReference type="Gene3D" id="1.10.1450.10">
    <property type="entry name" value="Tetraspanin"/>
    <property type="match status" value="1"/>
</dbReference>
<dbReference type="GeneID" id="117663739"/>
<dbReference type="AlphaFoldDB" id="A0A6P9BGT5"/>
<sequence>MVTTAVVGGAPNGCLLARSNCLENLWRLLLISAEIQTTHISLKMDTVLCMKYLMFFFCVLVFIGSLCLIIVAIWAIIDPKRILDIHPNYFLKIAASIILLMGLLLSWLSYLGIYATVAEDVKLLKNLVIVVLVISIVKLLVTILLYFFAAKIRDKYLVNQLAKKYEGDDGTNVYSKALNGFMIMFQCCGILGSRDFQDAEFFKEKQPRDSWPQACCTRGKSPEPEEILDVKLCQEGKDGYVNNLGCSQVIAYFFSWYTWTFVGCCLGVLAAEQMCCYTYHHKIFMVPRSQIHD</sequence>
<dbReference type="RefSeq" id="XP_034270048.1">
    <property type="nucleotide sequence ID" value="XM_034414157.2"/>
</dbReference>
<dbReference type="InterPro" id="IPR008952">
    <property type="entry name" value="Tetraspanin_EC2_sf"/>
</dbReference>
<feature type="transmembrane region" description="Helical" evidence="5">
    <location>
        <begin position="52"/>
        <end position="77"/>
    </location>
</feature>
<dbReference type="OMA" id="WKQPELL"/>
<feature type="transmembrane region" description="Helical" evidence="5">
    <location>
        <begin position="127"/>
        <end position="149"/>
    </location>
</feature>